<dbReference type="RefSeq" id="WP_111468199.1">
    <property type="nucleotide sequence ID" value="NZ_QLIX01000001.1"/>
</dbReference>
<sequence length="140" mass="14746">MGEATDSSAEGAAWFVVIANGTQAMASVVAGLDGVREALIPLVLAGRADLSPDSLAGMLAGLEDPALWAPHGTGDGRPYWHLWVPLEAGSVSIQRLTVAPPQLAAEAAQREAAILRRSLLEVHEALQALSRDLKTQRLTF</sequence>
<protein>
    <submittedName>
        <fullName evidence="1">Uncharacterized protein</fullName>
    </submittedName>
</protein>
<keyword evidence="2" id="KW-1185">Reference proteome</keyword>
<evidence type="ECO:0000313" key="1">
    <source>
        <dbReference type="EMBL" id="RAI61084.1"/>
    </source>
</evidence>
<proteinExistence type="predicted"/>
<gene>
    <name evidence="1" type="ORF">DOO78_02875</name>
</gene>
<comment type="caution">
    <text evidence="1">The sequence shown here is derived from an EMBL/GenBank/DDBJ whole genome shotgun (WGS) entry which is preliminary data.</text>
</comment>
<dbReference type="Proteomes" id="UP000249065">
    <property type="component" value="Unassembled WGS sequence"/>
</dbReference>
<dbReference type="OrthoDB" id="7276669at2"/>
<dbReference type="EMBL" id="QLIX01000001">
    <property type="protein sequence ID" value="RAI61084.1"/>
    <property type="molecule type" value="Genomic_DNA"/>
</dbReference>
<accession>A0A327MGB5</accession>
<organism evidence="1 2">
    <name type="scientific">Roseicella frigidaeris</name>
    <dbReference type="NCBI Taxonomy" id="2230885"/>
    <lineage>
        <taxon>Bacteria</taxon>
        <taxon>Pseudomonadati</taxon>
        <taxon>Pseudomonadota</taxon>
        <taxon>Alphaproteobacteria</taxon>
        <taxon>Acetobacterales</taxon>
        <taxon>Roseomonadaceae</taxon>
        <taxon>Roseicella</taxon>
    </lineage>
</organism>
<name>A0A327MGB5_9PROT</name>
<evidence type="ECO:0000313" key="2">
    <source>
        <dbReference type="Proteomes" id="UP000249065"/>
    </source>
</evidence>
<reference evidence="2" key="1">
    <citation type="submission" date="2018-06" db="EMBL/GenBank/DDBJ databases">
        <authorList>
            <person name="Khan S.A."/>
        </authorList>
    </citation>
    <scope>NUCLEOTIDE SEQUENCE [LARGE SCALE GENOMIC DNA]</scope>
    <source>
        <strain evidence="2">DB-1506</strain>
    </source>
</reference>
<dbReference type="AlphaFoldDB" id="A0A327MGB5"/>